<dbReference type="SMART" id="SM00853">
    <property type="entry name" value="MutL_C"/>
    <property type="match status" value="1"/>
</dbReference>
<dbReference type="Gene3D" id="3.30.1370.100">
    <property type="entry name" value="MutL, C-terminal domain, regulatory subdomain"/>
    <property type="match status" value="1"/>
</dbReference>
<dbReference type="InterPro" id="IPR020568">
    <property type="entry name" value="Ribosomal_Su5_D2-typ_SF"/>
</dbReference>
<dbReference type="GO" id="GO:0032300">
    <property type="term" value="C:mismatch repair complex"/>
    <property type="evidence" value="ECO:0007669"/>
    <property type="project" value="InterPro"/>
</dbReference>
<dbReference type="SUPFAM" id="SSF54211">
    <property type="entry name" value="Ribosomal protein S5 domain 2-like"/>
    <property type="match status" value="1"/>
</dbReference>
<feature type="domain" description="MutL C-terminal dimerisation" evidence="7">
    <location>
        <begin position="458"/>
        <end position="601"/>
    </location>
</feature>
<reference evidence="10" key="2">
    <citation type="submission" date="2014-02" db="EMBL/GenBank/DDBJ databases">
        <title>Draft Genome Sequence of extremely halophilic bacteria Halorhodospira halochloris.</title>
        <authorList>
            <person name="Singh K.S."/>
        </authorList>
    </citation>
    <scope>NUCLEOTIDE SEQUENCE [LARGE SCALE GENOMIC DNA]</scope>
    <source>
        <strain evidence="10">A</strain>
    </source>
</reference>
<dbReference type="PANTHER" id="PTHR10073:SF12">
    <property type="entry name" value="DNA MISMATCH REPAIR PROTEIN MLH1"/>
    <property type="match status" value="1"/>
</dbReference>
<reference evidence="9 10" key="1">
    <citation type="journal article" date="2014" name="J Genomics">
        <title>Draft Genome Sequence of the Extremely Halophilic Phototrophic Purple Sulfur Bacterium Halorhodospira halochloris.</title>
        <authorList>
            <person name="Singh K.S."/>
            <person name="Kirksey J."/>
            <person name="Hoff W.D."/>
            <person name="Deole R."/>
        </authorList>
    </citation>
    <scope>NUCLEOTIDE SEQUENCE [LARGE SCALE GENOMIC DNA]</scope>
    <source>
        <strain evidence="9 10">A</strain>
    </source>
</reference>
<dbReference type="InterPro" id="IPR013507">
    <property type="entry name" value="DNA_mismatch_S5_2-like"/>
</dbReference>
<protein>
    <recommendedName>
        <fullName evidence="2 5">DNA mismatch repair protein MutL</fullName>
    </recommendedName>
</protein>
<evidence type="ECO:0000313" key="9">
    <source>
        <dbReference type="EMBL" id="AHK78435.1"/>
    </source>
</evidence>
<dbReference type="GO" id="GO:0016887">
    <property type="term" value="F:ATP hydrolysis activity"/>
    <property type="evidence" value="ECO:0007669"/>
    <property type="project" value="InterPro"/>
</dbReference>
<evidence type="ECO:0000256" key="2">
    <source>
        <dbReference type="ARBA" id="ARBA00021975"/>
    </source>
</evidence>
<dbReference type="NCBIfam" id="TIGR00585">
    <property type="entry name" value="mutl"/>
    <property type="match status" value="1"/>
</dbReference>
<dbReference type="CDD" id="cd03482">
    <property type="entry name" value="MutL_Trans_MutL"/>
    <property type="match status" value="1"/>
</dbReference>
<dbReference type="InterPro" id="IPR014721">
    <property type="entry name" value="Ribsml_uS5_D2-typ_fold_subgr"/>
</dbReference>
<evidence type="ECO:0000256" key="3">
    <source>
        <dbReference type="ARBA" id="ARBA00022763"/>
    </source>
</evidence>
<dbReference type="NCBIfam" id="NF000949">
    <property type="entry name" value="PRK00095.1-2"/>
    <property type="match status" value="1"/>
</dbReference>
<dbReference type="Gene3D" id="3.30.230.10">
    <property type="match status" value="1"/>
</dbReference>
<organism evidence="9 10">
    <name type="scientific">Ectothiorhodospira haloalkaliphila</name>
    <dbReference type="NCBI Taxonomy" id="421628"/>
    <lineage>
        <taxon>Bacteria</taxon>
        <taxon>Pseudomonadati</taxon>
        <taxon>Pseudomonadota</taxon>
        <taxon>Gammaproteobacteria</taxon>
        <taxon>Chromatiales</taxon>
        <taxon>Ectothiorhodospiraceae</taxon>
        <taxon>Ectothiorhodospira</taxon>
    </lineage>
</organism>
<dbReference type="GO" id="GO:0030983">
    <property type="term" value="F:mismatched DNA binding"/>
    <property type="evidence" value="ECO:0007669"/>
    <property type="project" value="InterPro"/>
</dbReference>
<evidence type="ECO:0000259" key="7">
    <source>
        <dbReference type="SMART" id="SM00853"/>
    </source>
</evidence>
<dbReference type="KEGG" id="hhc:M911_03715"/>
<dbReference type="AlphaFoldDB" id="W8L3B5"/>
<dbReference type="InterPro" id="IPR020667">
    <property type="entry name" value="DNA_mismatch_repair_MutL"/>
</dbReference>
<dbReference type="RefSeq" id="WP_025280789.1">
    <property type="nucleotide sequence ID" value="NZ_CP007268.1"/>
</dbReference>
<keyword evidence="10" id="KW-1185">Reference proteome</keyword>
<accession>W8L3B5</accession>
<comment type="function">
    <text evidence="5">This protein is involved in the repair of mismatches in DNA. It is required for dam-dependent methyl-directed DNA mismatch repair. May act as a 'molecular matchmaker', a protein that promotes the formation of a stable complex between two or more DNA-binding proteins in an ATP-dependent manner without itself being part of a final effector complex.</text>
</comment>
<dbReference type="InterPro" id="IPR038973">
    <property type="entry name" value="MutL/Mlh/Pms-like"/>
</dbReference>
<evidence type="ECO:0000256" key="1">
    <source>
        <dbReference type="ARBA" id="ARBA00006082"/>
    </source>
</evidence>
<keyword evidence="3 5" id="KW-0227">DNA damage</keyword>
<keyword evidence="4 5" id="KW-0234">DNA repair</keyword>
<dbReference type="Gene3D" id="3.30.565.10">
    <property type="entry name" value="Histidine kinase-like ATPase, C-terminal domain"/>
    <property type="match status" value="1"/>
</dbReference>
<dbReference type="GO" id="GO:0005524">
    <property type="term" value="F:ATP binding"/>
    <property type="evidence" value="ECO:0007669"/>
    <property type="project" value="InterPro"/>
</dbReference>
<dbReference type="InterPro" id="IPR042120">
    <property type="entry name" value="MutL_C_dimsub"/>
</dbReference>
<dbReference type="InterPro" id="IPR037198">
    <property type="entry name" value="MutL_C_sf"/>
</dbReference>
<dbReference type="GO" id="GO:0140664">
    <property type="term" value="F:ATP-dependent DNA damage sensor activity"/>
    <property type="evidence" value="ECO:0007669"/>
    <property type="project" value="InterPro"/>
</dbReference>
<feature type="domain" description="DNA mismatch repair protein S5" evidence="8">
    <location>
        <begin position="212"/>
        <end position="330"/>
    </location>
</feature>
<dbReference type="Pfam" id="PF13589">
    <property type="entry name" value="HATPase_c_3"/>
    <property type="match status" value="1"/>
</dbReference>
<gene>
    <name evidence="5 9" type="primary">mutL</name>
    <name evidence="9" type="ORF">M911_03715</name>
</gene>
<dbReference type="FunFam" id="3.30.230.10:FF:000013">
    <property type="entry name" value="DNA mismatch repair endonuclease MutL"/>
    <property type="match status" value="1"/>
</dbReference>
<feature type="region of interest" description="Disordered" evidence="6">
    <location>
        <begin position="358"/>
        <end position="398"/>
    </location>
</feature>
<proteinExistence type="inferred from homology"/>
<dbReference type="CDD" id="cd16926">
    <property type="entry name" value="HATPase_MutL-MLH-PMS-like"/>
    <property type="match status" value="1"/>
</dbReference>
<dbReference type="InterPro" id="IPR014790">
    <property type="entry name" value="MutL_C"/>
</dbReference>
<dbReference type="InterPro" id="IPR036890">
    <property type="entry name" value="HATPase_C_sf"/>
</dbReference>
<dbReference type="InterPro" id="IPR014762">
    <property type="entry name" value="DNA_mismatch_repair_CS"/>
</dbReference>
<evidence type="ECO:0000313" key="10">
    <source>
        <dbReference type="Proteomes" id="UP000019442"/>
    </source>
</evidence>
<dbReference type="Pfam" id="PF08676">
    <property type="entry name" value="MutL_C"/>
    <property type="match status" value="1"/>
</dbReference>
<dbReference type="FunFam" id="3.30.565.10:FF:000003">
    <property type="entry name" value="DNA mismatch repair endonuclease MutL"/>
    <property type="match status" value="1"/>
</dbReference>
<sequence length="645" mass="70299">MPIHELPPQLINQIAAGEVVERPASVVKELLENSLDAGARRIQLDVEQGGARRIRVRDDGCGIPRDQLCLALSRHATSKIASLDDLERVGSLGFRGEALPSIASVSRLTLTSAVAGEDSGWALQGDGGDRFEAPEPAPHPVGTTIDVRELFFNVPARRKFLRTERTEYGHLEEVVRRLALSRFDVGFDLNHNRKSTLRLPAAEDAATRDRRVGQICGEAFLEQAAFMEQEGAGLRLWGWMGLPTFSRSQADLQYFYVNGRMVRDRLVTHAVRQAYQDVLYHGRHPAYVLFLELDPALVDVNAHPAKHEVRFRESRLVHDFLFRSLHRALGELRPGASSAPTGSAAEAEAVLSTGASGVDQAGQAGQAQVPGAHGLDETLAPAGSRADHARPSGAAPAWAGRQARLPLNVAESMEAYRRLHPDGPVVDPAMNAATGAETDDTATGTEKSPADEPPMGFALAQLHGVYILARNRDGLVLVDMHAAHERITYERLKKAYWGEGVRSQPLLIPETLQVSRAEADLAEAHQEAFDSLGLEIDRSGPEQLRLRAIPSLLVGGDAASLVRDVIADLHAHGQSSRVEEHINALLGTMACHGSVRANRTLTLPEMNALLRDMEATERSGQCNHGRPTWVALSMGELDRLFMRGR</sequence>
<dbReference type="OrthoDB" id="9763467at2"/>
<dbReference type="SUPFAM" id="SSF55874">
    <property type="entry name" value="ATPase domain of HSP90 chaperone/DNA topoisomerase II/histidine kinase"/>
    <property type="match status" value="1"/>
</dbReference>
<dbReference type="InterPro" id="IPR042121">
    <property type="entry name" value="MutL_C_regsub"/>
</dbReference>
<dbReference type="Pfam" id="PF01119">
    <property type="entry name" value="DNA_mis_repair"/>
    <property type="match status" value="1"/>
</dbReference>
<dbReference type="EMBL" id="CP007268">
    <property type="protein sequence ID" value="AHK78435.1"/>
    <property type="molecule type" value="Genomic_DNA"/>
</dbReference>
<dbReference type="PANTHER" id="PTHR10073">
    <property type="entry name" value="DNA MISMATCH REPAIR PROTEIN MLH, PMS, MUTL"/>
    <property type="match status" value="1"/>
</dbReference>
<dbReference type="GO" id="GO:0006298">
    <property type="term" value="P:mismatch repair"/>
    <property type="evidence" value="ECO:0007669"/>
    <property type="project" value="UniProtKB-UniRule"/>
</dbReference>
<evidence type="ECO:0000256" key="6">
    <source>
        <dbReference type="SAM" id="MobiDB-lite"/>
    </source>
</evidence>
<name>W8L3B5_9GAMM</name>
<dbReference type="SMART" id="SM01340">
    <property type="entry name" value="DNA_mis_repair"/>
    <property type="match status" value="1"/>
</dbReference>
<dbReference type="InterPro" id="IPR002099">
    <property type="entry name" value="MutL/Mlh/PMS"/>
</dbReference>
<dbReference type="HOGENOM" id="CLU_004131_4_2_6"/>
<evidence type="ECO:0000256" key="4">
    <source>
        <dbReference type="ARBA" id="ARBA00023204"/>
    </source>
</evidence>
<dbReference type="PROSITE" id="PS00058">
    <property type="entry name" value="DNA_MISMATCH_REPAIR_1"/>
    <property type="match status" value="1"/>
</dbReference>
<evidence type="ECO:0000256" key="5">
    <source>
        <dbReference type="HAMAP-Rule" id="MF_00149"/>
    </source>
</evidence>
<comment type="similarity">
    <text evidence="1 5">Belongs to the DNA mismatch repair MutL/HexB family.</text>
</comment>
<dbReference type="Gene3D" id="3.30.1540.20">
    <property type="entry name" value="MutL, C-terminal domain, dimerisation subdomain"/>
    <property type="match status" value="1"/>
</dbReference>
<dbReference type="SUPFAM" id="SSF118116">
    <property type="entry name" value="DNA mismatch repair protein MutL"/>
    <property type="match status" value="1"/>
</dbReference>
<dbReference type="Proteomes" id="UP000019442">
    <property type="component" value="Chromosome"/>
</dbReference>
<feature type="compositionally biased region" description="Low complexity" evidence="6">
    <location>
        <begin position="358"/>
        <end position="372"/>
    </location>
</feature>
<dbReference type="HAMAP" id="MF_00149">
    <property type="entry name" value="DNA_mis_repair"/>
    <property type="match status" value="1"/>
</dbReference>
<dbReference type="PATRIC" id="fig|1354791.3.peg.1137"/>
<evidence type="ECO:0000259" key="8">
    <source>
        <dbReference type="SMART" id="SM01340"/>
    </source>
</evidence>